<feature type="non-terminal residue" evidence="1">
    <location>
        <position position="89"/>
    </location>
</feature>
<reference evidence="1" key="1">
    <citation type="submission" date="2023-10" db="EMBL/GenBank/DDBJ databases">
        <title>Genome assembly of Pristionchus species.</title>
        <authorList>
            <person name="Yoshida K."/>
            <person name="Sommer R.J."/>
        </authorList>
    </citation>
    <scope>NUCLEOTIDE SEQUENCE</scope>
    <source>
        <strain evidence="1">RS0144</strain>
    </source>
</reference>
<dbReference type="EMBL" id="BTSX01000002">
    <property type="protein sequence ID" value="GMS82773.1"/>
    <property type="molecule type" value="Genomic_DNA"/>
</dbReference>
<evidence type="ECO:0008006" key="3">
    <source>
        <dbReference type="Google" id="ProtNLM"/>
    </source>
</evidence>
<sequence length="89" mass="10152">CSANYTVICNRDGPILRLKATPLCVLCGEEAAKDLFGYAAHFRSHKSSLKEEGIYLICSCDYEFRAVGPHSRLFQCDRRHFSLHKLDEE</sequence>
<protein>
    <recommendedName>
        <fullName evidence="3">C2H2-type domain-containing protein</fullName>
    </recommendedName>
</protein>
<dbReference type="AlphaFoldDB" id="A0AAV5SI70"/>
<organism evidence="1 2">
    <name type="scientific">Pristionchus entomophagus</name>
    <dbReference type="NCBI Taxonomy" id="358040"/>
    <lineage>
        <taxon>Eukaryota</taxon>
        <taxon>Metazoa</taxon>
        <taxon>Ecdysozoa</taxon>
        <taxon>Nematoda</taxon>
        <taxon>Chromadorea</taxon>
        <taxon>Rhabditida</taxon>
        <taxon>Rhabditina</taxon>
        <taxon>Diplogasteromorpha</taxon>
        <taxon>Diplogasteroidea</taxon>
        <taxon>Neodiplogasteridae</taxon>
        <taxon>Pristionchus</taxon>
    </lineage>
</organism>
<name>A0AAV5SI70_9BILA</name>
<feature type="non-terminal residue" evidence="1">
    <location>
        <position position="1"/>
    </location>
</feature>
<accession>A0AAV5SI70</accession>
<keyword evidence="2" id="KW-1185">Reference proteome</keyword>
<proteinExistence type="predicted"/>
<evidence type="ECO:0000313" key="2">
    <source>
        <dbReference type="Proteomes" id="UP001432027"/>
    </source>
</evidence>
<dbReference type="Proteomes" id="UP001432027">
    <property type="component" value="Unassembled WGS sequence"/>
</dbReference>
<comment type="caution">
    <text evidence="1">The sequence shown here is derived from an EMBL/GenBank/DDBJ whole genome shotgun (WGS) entry which is preliminary data.</text>
</comment>
<evidence type="ECO:0000313" key="1">
    <source>
        <dbReference type="EMBL" id="GMS82773.1"/>
    </source>
</evidence>
<gene>
    <name evidence="1" type="ORF">PENTCL1PPCAC_4948</name>
</gene>